<comment type="caution">
    <text evidence="2">The sequence shown here is derived from an EMBL/GenBank/DDBJ whole genome shotgun (WGS) entry which is preliminary data.</text>
</comment>
<evidence type="ECO:0000313" key="3">
    <source>
        <dbReference type="Proteomes" id="UP000663856"/>
    </source>
</evidence>
<evidence type="ECO:0000259" key="1">
    <source>
        <dbReference type="PROSITE" id="PS50404"/>
    </source>
</evidence>
<name>A0A816YUX2_9BILA</name>
<dbReference type="GO" id="GO:0004364">
    <property type="term" value="F:glutathione transferase activity"/>
    <property type="evidence" value="ECO:0007669"/>
    <property type="project" value="TreeGrafter"/>
</dbReference>
<dbReference type="InterPro" id="IPR004045">
    <property type="entry name" value="Glutathione_S-Trfase_N"/>
</dbReference>
<dbReference type="PROSITE" id="PS50404">
    <property type="entry name" value="GST_NTER"/>
    <property type="match status" value="1"/>
</dbReference>
<dbReference type="Gene3D" id="1.20.1050.130">
    <property type="match status" value="1"/>
</dbReference>
<dbReference type="AlphaFoldDB" id="A0A816YUX2"/>
<evidence type="ECO:0000313" key="2">
    <source>
        <dbReference type="EMBL" id="CAF2170997.1"/>
    </source>
</evidence>
<dbReference type="Pfam" id="PF14497">
    <property type="entry name" value="GST_C_3"/>
    <property type="match status" value="1"/>
</dbReference>
<dbReference type="SUPFAM" id="SSF52833">
    <property type="entry name" value="Thioredoxin-like"/>
    <property type="match status" value="1"/>
</dbReference>
<proteinExistence type="predicted"/>
<feature type="domain" description="GST N-terminal" evidence="1">
    <location>
        <begin position="9"/>
        <end position="100"/>
    </location>
</feature>
<dbReference type="InterPro" id="IPR036282">
    <property type="entry name" value="Glutathione-S-Trfase_C_sf"/>
</dbReference>
<gene>
    <name evidence="2" type="ORF">WKI299_LOCUS32946</name>
</gene>
<organism evidence="2 3">
    <name type="scientific">Rotaria magnacalcarata</name>
    <dbReference type="NCBI Taxonomy" id="392030"/>
    <lineage>
        <taxon>Eukaryota</taxon>
        <taxon>Metazoa</taxon>
        <taxon>Spiralia</taxon>
        <taxon>Gnathifera</taxon>
        <taxon>Rotifera</taxon>
        <taxon>Eurotatoria</taxon>
        <taxon>Bdelloidea</taxon>
        <taxon>Philodinida</taxon>
        <taxon>Philodinidae</taxon>
        <taxon>Rotaria</taxon>
    </lineage>
</organism>
<sequence length="301" mass="34511">MLPKASEHIKIRLHYWNCRGRVQTVRYMLEDIAYTNKNVDYKEDFELLEKGAESWFAHKLDETVSGPFHNLPVLNWNDAYTFGQTLTIGQLLARKFNLYGKLTRSINDNDVLYGYIDGVVSCAYTDIISNVLTCIWTCVKFDENNSASNSLTGKITGDLKTLNNLLKKSSTSFYYDQKEPTIADYFVFEAFTIARDYCKKLIPNEEDCQALIKLEQTMKKRPALAKYFNQGLLLKLWNNMDRLMITSRIKSTCEILKDATLAARCPFDSKTILVDIEPHSISMTASCYTVPSISHILSKHN</sequence>
<dbReference type="Proteomes" id="UP000663856">
    <property type="component" value="Unassembled WGS sequence"/>
</dbReference>
<dbReference type="InterPro" id="IPR050213">
    <property type="entry name" value="GST_superfamily"/>
</dbReference>
<reference evidence="2" key="1">
    <citation type="submission" date="2021-02" db="EMBL/GenBank/DDBJ databases">
        <authorList>
            <person name="Nowell W R."/>
        </authorList>
    </citation>
    <scope>NUCLEOTIDE SEQUENCE</scope>
</reference>
<dbReference type="SUPFAM" id="SSF47616">
    <property type="entry name" value="GST C-terminal domain-like"/>
    <property type="match status" value="1"/>
</dbReference>
<protein>
    <recommendedName>
        <fullName evidence="1">GST N-terminal domain-containing protein</fullName>
    </recommendedName>
</protein>
<accession>A0A816YUX2</accession>
<dbReference type="PANTHER" id="PTHR11571">
    <property type="entry name" value="GLUTATHIONE S-TRANSFERASE"/>
    <property type="match status" value="1"/>
</dbReference>
<dbReference type="InterPro" id="IPR004046">
    <property type="entry name" value="GST_C"/>
</dbReference>
<dbReference type="EMBL" id="CAJNRF010015327">
    <property type="protein sequence ID" value="CAF2170997.1"/>
    <property type="molecule type" value="Genomic_DNA"/>
</dbReference>
<dbReference type="GO" id="GO:0006749">
    <property type="term" value="P:glutathione metabolic process"/>
    <property type="evidence" value="ECO:0007669"/>
    <property type="project" value="TreeGrafter"/>
</dbReference>
<dbReference type="InterPro" id="IPR036249">
    <property type="entry name" value="Thioredoxin-like_sf"/>
</dbReference>